<accession>A0A0U3I9J7</accession>
<dbReference type="AlphaFoldDB" id="A0A0U3I9J7"/>
<dbReference type="Gene3D" id="1.10.10.10">
    <property type="entry name" value="Winged helix-like DNA-binding domain superfamily/Winged helix DNA-binding domain"/>
    <property type="match status" value="1"/>
</dbReference>
<dbReference type="Proteomes" id="UP000057181">
    <property type="component" value="Chromosome"/>
</dbReference>
<dbReference type="Pfam" id="PF03466">
    <property type="entry name" value="LysR_substrate"/>
    <property type="match status" value="1"/>
</dbReference>
<dbReference type="KEGG" id="kfv:AS188_10355"/>
<comment type="similarity">
    <text evidence="1">Belongs to the LysR transcriptional regulatory family.</text>
</comment>
<dbReference type="SUPFAM" id="SSF53850">
    <property type="entry name" value="Periplasmic binding protein-like II"/>
    <property type="match status" value="1"/>
</dbReference>
<dbReference type="EMBL" id="BJZR01000141">
    <property type="protein sequence ID" value="GEO93610.1"/>
    <property type="molecule type" value="Genomic_DNA"/>
</dbReference>
<organism evidence="6 8">
    <name type="scientific">Kocuria flava</name>
    <dbReference type="NCBI Taxonomy" id="446860"/>
    <lineage>
        <taxon>Bacteria</taxon>
        <taxon>Bacillati</taxon>
        <taxon>Actinomycetota</taxon>
        <taxon>Actinomycetes</taxon>
        <taxon>Micrococcales</taxon>
        <taxon>Micrococcaceae</taxon>
        <taxon>Kocuria</taxon>
    </lineage>
</organism>
<reference evidence="6 8" key="1">
    <citation type="submission" date="2015-11" db="EMBL/GenBank/DDBJ databases">
        <title>Complete Genome Sequence of Kocuria flava strain HO-9041.</title>
        <authorList>
            <person name="Zhou M."/>
            <person name="Dai J."/>
        </authorList>
    </citation>
    <scope>NUCLEOTIDE SEQUENCE [LARGE SCALE GENOMIC DNA]</scope>
    <source>
        <strain evidence="6 8">HO-9041</strain>
    </source>
</reference>
<dbReference type="SUPFAM" id="SSF46785">
    <property type="entry name" value="Winged helix' DNA-binding domain"/>
    <property type="match status" value="1"/>
</dbReference>
<name>A0A0U3I9J7_9MICC</name>
<sequence length="314" mass="34720">MMNIDERDFRKVDLNLLVTFEVLMRERHVTHTAHALGISQAAASAALARLRRLFGDELFVRTKDGMAPTPKAQEIAPRIRWALRELSGVLFEEAVFDPADSDRVFVLAMSDDVEAHLLPRVLQRLQAERLGVSVLVRQSNRYTVESLLAEGSVDLAIGALPGLPASFHREELFTSGYACLYDGARLGLGAPLPLQDYLALPHLLVSYDGRRGIVDELLEARGLRRRIIGSTTHFAGALTPLRTADVVVTLPHHAAAAFAAATALTLSEPPIPTPRFPVSMTWTPQRENDPAQQWLRTFVRGCLTPVSQEIPLQR</sequence>
<dbReference type="GO" id="GO:0003677">
    <property type="term" value="F:DNA binding"/>
    <property type="evidence" value="ECO:0007669"/>
    <property type="project" value="UniProtKB-KW"/>
</dbReference>
<evidence type="ECO:0000256" key="1">
    <source>
        <dbReference type="ARBA" id="ARBA00009437"/>
    </source>
</evidence>
<reference evidence="7 9" key="2">
    <citation type="submission" date="2019-07" db="EMBL/GenBank/DDBJ databases">
        <title>Whole genome shotgun sequence of Kocuria flava NBRC 107626.</title>
        <authorList>
            <person name="Hosoyama A."/>
            <person name="Uohara A."/>
            <person name="Ohji S."/>
            <person name="Ichikawa N."/>
        </authorList>
    </citation>
    <scope>NUCLEOTIDE SEQUENCE [LARGE SCALE GENOMIC DNA]</scope>
    <source>
        <strain evidence="7 9">NBRC 107626</strain>
    </source>
</reference>
<dbReference type="EMBL" id="CP013254">
    <property type="protein sequence ID" value="ALU40076.1"/>
    <property type="molecule type" value="Genomic_DNA"/>
</dbReference>
<dbReference type="PRINTS" id="PR00039">
    <property type="entry name" value="HTHLYSR"/>
</dbReference>
<evidence type="ECO:0000313" key="7">
    <source>
        <dbReference type="EMBL" id="GEO93610.1"/>
    </source>
</evidence>
<evidence type="ECO:0000256" key="2">
    <source>
        <dbReference type="ARBA" id="ARBA00023015"/>
    </source>
</evidence>
<evidence type="ECO:0000259" key="5">
    <source>
        <dbReference type="PROSITE" id="PS50931"/>
    </source>
</evidence>
<proteinExistence type="inferred from homology"/>
<evidence type="ECO:0000313" key="6">
    <source>
        <dbReference type="EMBL" id="ALU40076.1"/>
    </source>
</evidence>
<evidence type="ECO:0000313" key="9">
    <source>
        <dbReference type="Proteomes" id="UP000321155"/>
    </source>
</evidence>
<dbReference type="PANTHER" id="PTHR30118">
    <property type="entry name" value="HTH-TYPE TRANSCRIPTIONAL REGULATOR LEUO-RELATED"/>
    <property type="match status" value="1"/>
</dbReference>
<keyword evidence="4" id="KW-0804">Transcription</keyword>
<dbReference type="Proteomes" id="UP000321155">
    <property type="component" value="Unassembled WGS sequence"/>
</dbReference>
<gene>
    <name evidence="6" type="ORF">AS188_10355</name>
    <name evidence="7" type="ORF">KFL01_29160</name>
</gene>
<dbReference type="Gene3D" id="3.40.190.10">
    <property type="entry name" value="Periplasmic binding protein-like II"/>
    <property type="match status" value="2"/>
</dbReference>
<keyword evidence="3" id="KW-0238">DNA-binding</keyword>
<evidence type="ECO:0000256" key="3">
    <source>
        <dbReference type="ARBA" id="ARBA00023125"/>
    </source>
</evidence>
<evidence type="ECO:0000256" key="4">
    <source>
        <dbReference type="ARBA" id="ARBA00023163"/>
    </source>
</evidence>
<dbReference type="InterPro" id="IPR036390">
    <property type="entry name" value="WH_DNA-bd_sf"/>
</dbReference>
<keyword evidence="9" id="KW-1185">Reference proteome</keyword>
<dbReference type="GO" id="GO:0003700">
    <property type="term" value="F:DNA-binding transcription factor activity"/>
    <property type="evidence" value="ECO:0007669"/>
    <property type="project" value="InterPro"/>
</dbReference>
<evidence type="ECO:0000313" key="8">
    <source>
        <dbReference type="Proteomes" id="UP000057181"/>
    </source>
</evidence>
<dbReference type="PANTHER" id="PTHR30118:SF15">
    <property type="entry name" value="TRANSCRIPTIONAL REGULATORY PROTEIN"/>
    <property type="match status" value="1"/>
</dbReference>
<dbReference type="PROSITE" id="PS50931">
    <property type="entry name" value="HTH_LYSR"/>
    <property type="match status" value="1"/>
</dbReference>
<keyword evidence="2" id="KW-0805">Transcription regulation</keyword>
<dbReference type="InterPro" id="IPR005119">
    <property type="entry name" value="LysR_subst-bd"/>
</dbReference>
<feature type="domain" description="HTH lysR-type" evidence="5">
    <location>
        <begin position="12"/>
        <end position="69"/>
    </location>
</feature>
<dbReference type="InterPro" id="IPR000847">
    <property type="entry name" value="LysR_HTH_N"/>
</dbReference>
<dbReference type="InterPro" id="IPR036388">
    <property type="entry name" value="WH-like_DNA-bd_sf"/>
</dbReference>
<protein>
    <submittedName>
        <fullName evidence="7">LysR family transcriptional regulator</fullName>
    </submittedName>
</protein>
<dbReference type="STRING" id="446860.AS188_10355"/>
<dbReference type="InterPro" id="IPR050389">
    <property type="entry name" value="LysR-type_TF"/>
</dbReference>
<dbReference type="RefSeq" id="WP_058858778.1">
    <property type="nucleotide sequence ID" value="NZ_BJZR01000141.1"/>
</dbReference>
<dbReference type="OrthoDB" id="8717159at2"/>
<dbReference type="Pfam" id="PF00126">
    <property type="entry name" value="HTH_1"/>
    <property type="match status" value="1"/>
</dbReference>